<evidence type="ECO:0000313" key="2">
    <source>
        <dbReference type="Proteomes" id="UP000186308"/>
    </source>
</evidence>
<keyword evidence="2" id="KW-1185">Reference proteome</keyword>
<proteinExistence type="predicted"/>
<comment type="caution">
    <text evidence="1">The sequence shown here is derived from an EMBL/GenBank/DDBJ whole genome shotgun (WGS) entry which is preliminary data.</text>
</comment>
<dbReference type="Proteomes" id="UP000186308">
    <property type="component" value="Unassembled WGS sequence"/>
</dbReference>
<organism evidence="1 2">
    <name type="scientific">Acidiphilium rubrum</name>
    <dbReference type="NCBI Taxonomy" id="526"/>
    <lineage>
        <taxon>Bacteria</taxon>
        <taxon>Pseudomonadati</taxon>
        <taxon>Pseudomonadota</taxon>
        <taxon>Alphaproteobacteria</taxon>
        <taxon>Acetobacterales</taxon>
        <taxon>Acidocellaceae</taxon>
        <taxon>Acidiphilium</taxon>
    </lineage>
</organism>
<dbReference type="SUPFAM" id="SSF50998">
    <property type="entry name" value="Quinoprotein alcohol dehydrogenase-like"/>
    <property type="match status" value="1"/>
</dbReference>
<dbReference type="OrthoDB" id="8192299at2"/>
<dbReference type="AlphaFoldDB" id="A0A8G2CIY6"/>
<accession>A0A8G2CIY6</accession>
<protein>
    <recommendedName>
        <fullName evidence="3">WD40 repeat domain-containing protein</fullName>
    </recommendedName>
</protein>
<dbReference type="RefSeq" id="WP_035227779.1">
    <property type="nucleotide sequence ID" value="NZ_FTNE01000004.1"/>
</dbReference>
<name>A0A8G2CIY6_ACIRU</name>
<evidence type="ECO:0008006" key="3">
    <source>
        <dbReference type="Google" id="ProtNLM"/>
    </source>
</evidence>
<dbReference type="InterPro" id="IPR011047">
    <property type="entry name" value="Quinoprotein_ADH-like_sf"/>
</dbReference>
<gene>
    <name evidence="1" type="ORF">SAMN05421828_10485</name>
</gene>
<sequence length="365" mass="37389">MDVAAAQAPPPLHDLLGVSFVFNTTVNALVWDGDVACFGLADGAVARLTSQWPGAPRLVPRPGGGIEIIASAAPPPPPVIIGAHRTPTLSLAADPLGGVVSGGADGRFLRLADGSVMQLAERARRRINAVAAGRGGRRAFAGGRQVDQLGPDQKRLTMPGPVASLCYDPSGLHLAIGYDGGVSLEACAIRQAPRFEAPGPFRLICWDADGARVAAAAPGGCVAVRSRAEDVWRTIDVPIRATAMGFTSDGVLVIAGAEGVYLWDAPGGARPFAIGFDGRQAVGPIACHPRLGLVACADRAGGVVLGRPGLRDVMLIRDAGSAPVALAFARNGEALAFATMDGEAGTVLLPDLLFRPAQGGRGDMK</sequence>
<dbReference type="InterPro" id="IPR015943">
    <property type="entry name" value="WD40/YVTN_repeat-like_dom_sf"/>
</dbReference>
<reference evidence="1 2" key="1">
    <citation type="submission" date="2017-01" db="EMBL/GenBank/DDBJ databases">
        <authorList>
            <person name="Varghese N."/>
            <person name="Submissions S."/>
        </authorList>
    </citation>
    <scope>NUCLEOTIDE SEQUENCE [LARGE SCALE GENOMIC DNA]</scope>
    <source>
        <strain evidence="1 2">ATCC 35905</strain>
    </source>
</reference>
<dbReference type="EMBL" id="FTNE01000004">
    <property type="protein sequence ID" value="SIQ39149.1"/>
    <property type="molecule type" value="Genomic_DNA"/>
</dbReference>
<evidence type="ECO:0000313" key="1">
    <source>
        <dbReference type="EMBL" id="SIQ39149.1"/>
    </source>
</evidence>
<dbReference type="Gene3D" id="2.130.10.10">
    <property type="entry name" value="YVTN repeat-like/Quinoprotein amine dehydrogenase"/>
    <property type="match status" value="1"/>
</dbReference>